<gene>
    <name evidence="1" type="ORF">GCM10009798_17710</name>
</gene>
<organism evidence="1 2">
    <name type="scientific">Nocardioides panacihumi</name>
    <dbReference type="NCBI Taxonomy" id="400774"/>
    <lineage>
        <taxon>Bacteria</taxon>
        <taxon>Bacillati</taxon>
        <taxon>Actinomycetota</taxon>
        <taxon>Actinomycetes</taxon>
        <taxon>Propionibacteriales</taxon>
        <taxon>Nocardioidaceae</taxon>
        <taxon>Nocardioides</taxon>
    </lineage>
</organism>
<name>A0ABN2QV69_9ACTN</name>
<comment type="caution">
    <text evidence="1">The sequence shown here is derived from an EMBL/GenBank/DDBJ whole genome shotgun (WGS) entry which is preliminary data.</text>
</comment>
<dbReference type="CDD" id="cd00586">
    <property type="entry name" value="4HBT"/>
    <property type="match status" value="1"/>
</dbReference>
<dbReference type="EMBL" id="BAAAPB010000001">
    <property type="protein sequence ID" value="GAA1958542.1"/>
    <property type="molecule type" value="Genomic_DNA"/>
</dbReference>
<sequence length="153" mass="16580">MVSSAEPGPERSFPVSVRYDDLGPAGHVNNVASLRIIEEARRTFLGRPATPGAARGILDHVPTHVRHLVRRQEIEYCGELWFQAAPFVVTMQVTAVGRTSFRLRSGIRTSATAEPAVIAETVMVLADRTAGETWPIPRCVADLLLAAQPPADA</sequence>
<evidence type="ECO:0000313" key="1">
    <source>
        <dbReference type="EMBL" id="GAA1958542.1"/>
    </source>
</evidence>
<evidence type="ECO:0000313" key="2">
    <source>
        <dbReference type="Proteomes" id="UP001500571"/>
    </source>
</evidence>
<dbReference type="Gene3D" id="3.10.129.10">
    <property type="entry name" value="Hotdog Thioesterase"/>
    <property type="match status" value="1"/>
</dbReference>
<dbReference type="Pfam" id="PF13279">
    <property type="entry name" value="4HBT_2"/>
    <property type="match status" value="1"/>
</dbReference>
<proteinExistence type="predicted"/>
<evidence type="ECO:0008006" key="3">
    <source>
        <dbReference type="Google" id="ProtNLM"/>
    </source>
</evidence>
<keyword evidence="2" id="KW-1185">Reference proteome</keyword>
<protein>
    <recommendedName>
        <fullName evidence="3">Acyl-CoA thioesterase</fullName>
    </recommendedName>
</protein>
<reference evidence="1 2" key="1">
    <citation type="journal article" date="2019" name="Int. J. Syst. Evol. Microbiol.">
        <title>The Global Catalogue of Microorganisms (GCM) 10K type strain sequencing project: providing services to taxonomists for standard genome sequencing and annotation.</title>
        <authorList>
            <consortium name="The Broad Institute Genomics Platform"/>
            <consortium name="The Broad Institute Genome Sequencing Center for Infectious Disease"/>
            <person name="Wu L."/>
            <person name="Ma J."/>
        </authorList>
    </citation>
    <scope>NUCLEOTIDE SEQUENCE [LARGE SCALE GENOMIC DNA]</scope>
    <source>
        <strain evidence="1 2">JCM 15309</strain>
    </source>
</reference>
<accession>A0ABN2QV69</accession>
<dbReference type="Proteomes" id="UP001500571">
    <property type="component" value="Unassembled WGS sequence"/>
</dbReference>
<dbReference type="SUPFAM" id="SSF54637">
    <property type="entry name" value="Thioesterase/thiol ester dehydrase-isomerase"/>
    <property type="match status" value="1"/>
</dbReference>
<dbReference type="InterPro" id="IPR029069">
    <property type="entry name" value="HotDog_dom_sf"/>
</dbReference>